<dbReference type="GO" id="GO:0008757">
    <property type="term" value="F:S-adenosylmethionine-dependent methyltransferase activity"/>
    <property type="evidence" value="ECO:0000318"/>
    <property type="project" value="GO_Central"/>
</dbReference>
<keyword evidence="2" id="KW-0808">Transferase</keyword>
<dbReference type="InterPro" id="IPR036397">
    <property type="entry name" value="RNaseH_sf"/>
</dbReference>
<keyword evidence="9" id="KW-1185">Reference proteome</keyword>
<accession>A0A078IN18</accession>
<reference evidence="8 9" key="1">
    <citation type="journal article" date="2014" name="Science">
        <title>Plant genetics. Early allopolyploid evolution in the post-Neolithic Brassica napus oilseed genome.</title>
        <authorList>
            <person name="Chalhoub B."/>
            <person name="Denoeud F."/>
            <person name="Liu S."/>
            <person name="Parkin I.A."/>
            <person name="Tang H."/>
            <person name="Wang X."/>
            <person name="Chiquet J."/>
            <person name="Belcram H."/>
            <person name="Tong C."/>
            <person name="Samans B."/>
            <person name="Correa M."/>
            <person name="Da Silva C."/>
            <person name="Just J."/>
            <person name="Falentin C."/>
            <person name="Koh C.S."/>
            <person name="Le Clainche I."/>
            <person name="Bernard M."/>
            <person name="Bento P."/>
            <person name="Noel B."/>
            <person name="Labadie K."/>
            <person name="Alberti A."/>
            <person name="Charles M."/>
            <person name="Arnaud D."/>
            <person name="Guo H."/>
            <person name="Daviaud C."/>
            <person name="Alamery S."/>
            <person name="Jabbari K."/>
            <person name="Zhao M."/>
            <person name="Edger P.P."/>
            <person name="Chelaifa H."/>
            <person name="Tack D."/>
            <person name="Lassalle G."/>
            <person name="Mestiri I."/>
            <person name="Schnel N."/>
            <person name="Le Paslier M.C."/>
            <person name="Fan G."/>
            <person name="Renault V."/>
            <person name="Bayer P.E."/>
            <person name="Golicz A.A."/>
            <person name="Manoli S."/>
            <person name="Lee T.H."/>
            <person name="Thi V.H."/>
            <person name="Chalabi S."/>
            <person name="Hu Q."/>
            <person name="Fan C."/>
            <person name="Tollenaere R."/>
            <person name="Lu Y."/>
            <person name="Battail C."/>
            <person name="Shen J."/>
            <person name="Sidebottom C.H."/>
            <person name="Wang X."/>
            <person name="Canaguier A."/>
            <person name="Chauveau A."/>
            <person name="Berard A."/>
            <person name="Deniot G."/>
            <person name="Guan M."/>
            <person name="Liu Z."/>
            <person name="Sun F."/>
            <person name="Lim Y.P."/>
            <person name="Lyons E."/>
            <person name="Town C.D."/>
            <person name="Bancroft I."/>
            <person name="Wang X."/>
            <person name="Meng J."/>
            <person name="Ma J."/>
            <person name="Pires J.C."/>
            <person name="King G.J."/>
            <person name="Brunel D."/>
            <person name="Delourme R."/>
            <person name="Renard M."/>
            <person name="Aury J.M."/>
            <person name="Adams K.L."/>
            <person name="Batley J."/>
            <person name="Snowdon R.J."/>
            <person name="Tost J."/>
            <person name="Edwards D."/>
            <person name="Zhou Y."/>
            <person name="Hua W."/>
            <person name="Sharpe A.G."/>
            <person name="Paterson A.H."/>
            <person name="Guan C."/>
            <person name="Wincker P."/>
        </authorList>
    </citation>
    <scope>NUCLEOTIDE SEQUENCE [LARGE SCALE GENOMIC DNA]</scope>
    <source>
        <strain evidence="9">cv. Darmor-bzh</strain>
    </source>
</reference>
<dbReference type="EMBL" id="LK032984">
    <property type="protein sequence ID" value="CDY51317.1"/>
    <property type="molecule type" value="Genomic_DNA"/>
</dbReference>
<dbReference type="OMA" id="IELRSEW"/>
<dbReference type="Pfam" id="PF03492">
    <property type="entry name" value="Methyltransf_7"/>
    <property type="match status" value="1"/>
</dbReference>
<dbReference type="GO" id="GO:0032259">
    <property type="term" value="P:methylation"/>
    <property type="evidence" value="ECO:0000318"/>
    <property type="project" value="GO_Central"/>
</dbReference>
<dbReference type="SUPFAM" id="SSF53098">
    <property type="entry name" value="Ribonuclease H-like"/>
    <property type="match status" value="1"/>
</dbReference>
<evidence type="ECO:0000256" key="3">
    <source>
        <dbReference type="ARBA" id="ARBA00022691"/>
    </source>
</evidence>
<dbReference type="InterPro" id="IPR026960">
    <property type="entry name" value="RVT-Znf"/>
</dbReference>
<feature type="domain" description="RNase H type-1" evidence="6">
    <location>
        <begin position="654"/>
        <end position="771"/>
    </location>
</feature>
<name>A0A078IN18_BRANA</name>
<evidence type="ECO:0000313" key="8">
    <source>
        <dbReference type="EMBL" id="CDY51317.1"/>
    </source>
</evidence>
<dbReference type="GO" id="GO:0004523">
    <property type="term" value="F:RNA-DNA hybrid ribonuclease activity"/>
    <property type="evidence" value="ECO:0007669"/>
    <property type="project" value="InterPro"/>
</dbReference>
<organism evidence="8 9">
    <name type="scientific">Brassica napus</name>
    <name type="common">Rape</name>
    <dbReference type="NCBI Taxonomy" id="3708"/>
    <lineage>
        <taxon>Eukaryota</taxon>
        <taxon>Viridiplantae</taxon>
        <taxon>Streptophyta</taxon>
        <taxon>Embryophyta</taxon>
        <taxon>Tracheophyta</taxon>
        <taxon>Spermatophyta</taxon>
        <taxon>Magnoliopsida</taxon>
        <taxon>eudicotyledons</taxon>
        <taxon>Gunneridae</taxon>
        <taxon>Pentapetalae</taxon>
        <taxon>rosids</taxon>
        <taxon>malvids</taxon>
        <taxon>Brassicales</taxon>
        <taxon>Brassicaceae</taxon>
        <taxon>Brassiceae</taxon>
        <taxon>Brassica</taxon>
    </lineage>
</organism>
<keyword evidence="5" id="KW-0460">Magnesium</keyword>
<dbReference type="Pfam" id="PF13456">
    <property type="entry name" value="RVT_3"/>
    <property type="match status" value="1"/>
</dbReference>
<dbReference type="InterPro" id="IPR042086">
    <property type="entry name" value="MeTrfase_capping"/>
</dbReference>
<dbReference type="Gene3D" id="3.40.50.150">
    <property type="entry name" value="Vaccinia Virus protein VP39"/>
    <property type="match status" value="1"/>
</dbReference>
<keyword evidence="4" id="KW-0479">Metal-binding</keyword>
<evidence type="ECO:0000256" key="1">
    <source>
        <dbReference type="ARBA" id="ARBA00022603"/>
    </source>
</evidence>
<evidence type="ECO:0000256" key="5">
    <source>
        <dbReference type="ARBA" id="ARBA00022842"/>
    </source>
</evidence>
<evidence type="ECO:0000256" key="4">
    <source>
        <dbReference type="ARBA" id="ARBA00022723"/>
    </source>
</evidence>
<dbReference type="InterPro" id="IPR012337">
    <property type="entry name" value="RNaseH-like_sf"/>
</dbReference>
<dbReference type="GO" id="GO:0003676">
    <property type="term" value="F:nucleic acid binding"/>
    <property type="evidence" value="ECO:0007669"/>
    <property type="project" value="InterPro"/>
</dbReference>
<evidence type="ECO:0000313" key="9">
    <source>
        <dbReference type="Proteomes" id="UP000028999"/>
    </source>
</evidence>
<dbReference type="AlphaFoldDB" id="A0A078IN18"/>
<dbReference type="PaxDb" id="3708-A0A078IN18"/>
<dbReference type="InterPro" id="IPR029063">
    <property type="entry name" value="SAM-dependent_MTases_sf"/>
</dbReference>
<evidence type="ECO:0000256" key="2">
    <source>
        <dbReference type="ARBA" id="ARBA00022679"/>
    </source>
</evidence>
<dbReference type="GO" id="GO:0046872">
    <property type="term" value="F:metal ion binding"/>
    <property type="evidence" value="ECO:0007669"/>
    <property type="project" value="UniProtKB-KW"/>
</dbReference>
<dbReference type="PANTHER" id="PTHR31009">
    <property type="entry name" value="S-ADENOSYL-L-METHIONINE:CARBOXYL METHYLTRANSFERASE FAMILY PROTEIN"/>
    <property type="match status" value="1"/>
</dbReference>
<dbReference type="Gene3D" id="3.30.420.10">
    <property type="entry name" value="Ribonuclease H-like superfamily/Ribonuclease H"/>
    <property type="match status" value="1"/>
</dbReference>
<dbReference type="CDD" id="cd06222">
    <property type="entry name" value="RNase_H_like"/>
    <property type="match status" value="1"/>
</dbReference>
<sequence>MKRVVITLVYATNSLLQRRVLSMSKPILVKNTKEMVTNLDFSKCIKVADLGCSSGQNTFLAMSEIVNTINALCQERNQIPPEIDCCLKDLPGNDFNTTFKFISFFNEKLTSKTPCFVSGVPGSFHSRLFPSKSLHFIHSNCGLNYLSKVPEGLEKNKMSVYITSSSPLSEYKAYLNQFQKDFTTFLRMRSEEMVSNGRMVITLLGRNAIDDPLYRDCCHHLTLVSDSLRDLVFEGLVSASKVISFNMPLYDPTDEELKEIIINEGSFQINDLETHAFDLGHSKEENRESCRAKPGEKEANCIRAAFEMMLVAHFGDAINIDTLFAKYAHHVSQHASCMRKTSVILVVSCSCSHGWRGIMSGRDIIVENSGWAIGDGESLNVWDSARLSLSQKESPMGPAPEALVELKVSDLFLAEKNEWDLAKIRQFLPIEENKVRLLKPSLSGAPDKLMWLKSATGEFTTKTGYSAALPLHLDQALLPQGNPGFNWKKNVWKLHTAPKVKLFVWKTLHGALPVGEQLVARQIKVDGKCKLCGLPESIDHLFLHCNFAKQVWKSAPVWPSIDYSGTIELRSEWNSLCSRQNLPPMGLSMGALTPWILWQIWKARNSLVFKDKGFMSMAIAAAREWNSSQGLAPVPRRSQPVRVIPQDNCVLVRSDAAWNETNKIAGLGWTIKTQNRVSSFSSPMRFVGSPLIAEGLALREAVEKCRDLGLTKIRCESDCAQLIKALTLDHPLAELYDIVADIEAVALSFDFVSFTWISRERNRDADSSAKQVLSAELALMVSPNNV</sequence>
<keyword evidence="1" id="KW-0489">Methyltransferase</keyword>
<dbReference type="SUPFAM" id="SSF53335">
    <property type="entry name" value="S-adenosyl-L-methionine-dependent methyltransferases"/>
    <property type="match status" value="1"/>
</dbReference>
<dbReference type="Gramene" id="CDY51317">
    <property type="protein sequence ID" value="CDY51317"/>
    <property type="gene ID" value="GSBRNA2T00003134001"/>
</dbReference>
<dbReference type="Proteomes" id="UP000028999">
    <property type="component" value="Unassembled WGS sequence"/>
</dbReference>
<dbReference type="Gene3D" id="1.10.1200.270">
    <property type="entry name" value="Methyltransferase, alpha-helical capping domain"/>
    <property type="match status" value="1"/>
</dbReference>
<evidence type="ECO:0000259" key="7">
    <source>
        <dbReference type="Pfam" id="PF13966"/>
    </source>
</evidence>
<protein>
    <submittedName>
        <fullName evidence="8">BnaCnng20620D protein</fullName>
    </submittedName>
</protein>
<proteinExistence type="predicted"/>
<gene>
    <name evidence="8" type="primary">BnaCnng20620D</name>
    <name evidence="8" type="ORF">GSBRNA2T00003134001</name>
</gene>
<dbReference type="Pfam" id="PF13966">
    <property type="entry name" value="zf-RVT"/>
    <property type="match status" value="1"/>
</dbReference>
<dbReference type="InterPro" id="IPR005299">
    <property type="entry name" value="MeTrfase_7"/>
</dbReference>
<dbReference type="InterPro" id="IPR002156">
    <property type="entry name" value="RNaseH_domain"/>
</dbReference>
<dbReference type="InterPro" id="IPR044730">
    <property type="entry name" value="RNase_H-like_dom_plant"/>
</dbReference>
<feature type="domain" description="Reverse transcriptase zinc-binding" evidence="7">
    <location>
        <begin position="479"/>
        <end position="552"/>
    </location>
</feature>
<keyword evidence="3" id="KW-0949">S-adenosyl-L-methionine</keyword>
<evidence type="ECO:0000259" key="6">
    <source>
        <dbReference type="Pfam" id="PF13456"/>
    </source>
</evidence>